<comment type="caution">
    <text evidence="2">The sequence shown here is derived from an EMBL/GenBank/DDBJ whole genome shotgun (WGS) entry which is preliminary data.</text>
</comment>
<dbReference type="AlphaFoldDB" id="A0A3P1B9T3"/>
<sequence>MSRDYLFYACVAIFLITNTLINTLTKLFPKVDGVKLPIPNQQAWIENRDQLNEIVRNWFYCLMAAVNTIMALALYVLRRLNSQLGSTSLSGHQWLLPVCTAILAVVIISLPIRLALKPAVEE</sequence>
<keyword evidence="1" id="KW-1133">Transmembrane helix</keyword>
<keyword evidence="1" id="KW-0472">Membrane</keyword>
<evidence type="ECO:0000256" key="1">
    <source>
        <dbReference type="SAM" id="Phobius"/>
    </source>
</evidence>
<feature type="transmembrane region" description="Helical" evidence="1">
    <location>
        <begin position="58"/>
        <end position="78"/>
    </location>
</feature>
<gene>
    <name evidence="2" type="ORF">EHT25_32440</name>
</gene>
<evidence type="ECO:0008006" key="4">
    <source>
        <dbReference type="Google" id="ProtNLM"/>
    </source>
</evidence>
<organism evidence="2 3">
    <name type="scientific">Larkinella rosea</name>
    <dbReference type="NCBI Taxonomy" id="2025312"/>
    <lineage>
        <taxon>Bacteria</taxon>
        <taxon>Pseudomonadati</taxon>
        <taxon>Bacteroidota</taxon>
        <taxon>Cytophagia</taxon>
        <taxon>Cytophagales</taxon>
        <taxon>Spirosomataceae</taxon>
        <taxon>Larkinella</taxon>
    </lineage>
</organism>
<name>A0A3P1B9T3_9BACT</name>
<protein>
    <recommendedName>
        <fullName evidence="4">DUF1772 domain-containing protein</fullName>
    </recommendedName>
</protein>
<reference evidence="2 3" key="1">
    <citation type="submission" date="2018-11" db="EMBL/GenBank/DDBJ databases">
        <authorList>
            <person name="Zhou Z."/>
            <person name="Wang G."/>
        </authorList>
    </citation>
    <scope>NUCLEOTIDE SEQUENCE [LARGE SCALE GENOMIC DNA]</scope>
    <source>
        <strain evidence="2 3">KCTC52004</strain>
    </source>
</reference>
<dbReference type="EMBL" id="RQJO01000017">
    <property type="protein sequence ID" value="RRA97769.1"/>
    <property type="molecule type" value="Genomic_DNA"/>
</dbReference>
<feature type="transmembrane region" description="Helical" evidence="1">
    <location>
        <begin position="6"/>
        <end position="25"/>
    </location>
</feature>
<evidence type="ECO:0000313" key="3">
    <source>
        <dbReference type="Proteomes" id="UP000271925"/>
    </source>
</evidence>
<accession>A0A3P1B9T3</accession>
<dbReference type="Proteomes" id="UP000271925">
    <property type="component" value="Unassembled WGS sequence"/>
</dbReference>
<keyword evidence="3" id="KW-1185">Reference proteome</keyword>
<dbReference type="OrthoDB" id="957639at2"/>
<evidence type="ECO:0000313" key="2">
    <source>
        <dbReference type="EMBL" id="RRA97769.1"/>
    </source>
</evidence>
<feature type="transmembrane region" description="Helical" evidence="1">
    <location>
        <begin position="94"/>
        <end position="116"/>
    </location>
</feature>
<proteinExistence type="predicted"/>
<keyword evidence="1" id="KW-0812">Transmembrane</keyword>